<evidence type="ECO:0000313" key="3">
    <source>
        <dbReference type="Proteomes" id="UP000271098"/>
    </source>
</evidence>
<evidence type="ECO:0000313" key="2">
    <source>
        <dbReference type="EMBL" id="VDN39710.1"/>
    </source>
</evidence>
<reference evidence="4" key="1">
    <citation type="submission" date="2016-06" db="UniProtKB">
        <authorList>
            <consortium name="WormBaseParasite"/>
        </authorList>
    </citation>
    <scope>IDENTIFICATION</scope>
</reference>
<dbReference type="EMBL" id="UYRT01094600">
    <property type="protein sequence ID" value="VDN39710.1"/>
    <property type="molecule type" value="Genomic_DNA"/>
</dbReference>
<dbReference type="GO" id="GO:0031410">
    <property type="term" value="C:cytoplasmic vesicle"/>
    <property type="evidence" value="ECO:0007669"/>
    <property type="project" value="TreeGrafter"/>
</dbReference>
<dbReference type="PROSITE" id="PS50211">
    <property type="entry name" value="DENN"/>
    <property type="match status" value="1"/>
</dbReference>
<dbReference type="Proteomes" id="UP000271098">
    <property type="component" value="Unassembled WGS sequence"/>
</dbReference>
<feature type="domain" description="UDENN" evidence="1">
    <location>
        <begin position="1"/>
        <end position="140"/>
    </location>
</feature>
<accession>A0A183EMQ5</accession>
<dbReference type="PANTHER" id="PTHR12296">
    <property type="entry name" value="DENN DOMAIN-CONTAINING PROTEIN 4"/>
    <property type="match status" value="1"/>
</dbReference>
<reference evidence="2 3" key="2">
    <citation type="submission" date="2018-11" db="EMBL/GenBank/DDBJ databases">
        <authorList>
            <consortium name="Pathogen Informatics"/>
        </authorList>
    </citation>
    <scope>NUCLEOTIDE SEQUENCE [LARGE SCALE GENOMIC DNA]</scope>
</reference>
<dbReference type="OrthoDB" id="5815045at2759"/>
<dbReference type="Pfam" id="PF03455">
    <property type="entry name" value="dDENN"/>
    <property type="match status" value="1"/>
</dbReference>
<dbReference type="GO" id="GO:0005085">
    <property type="term" value="F:guanyl-nucleotide exchange factor activity"/>
    <property type="evidence" value="ECO:0007669"/>
    <property type="project" value="UniProtKB-ARBA"/>
</dbReference>
<sequence length="170" mass="19945">MPKIAGPEKAARQLKNTLEKLHRRLYQEEFSVIALRKNMEFMPLDIDYDIHCKKRMLESSVQDAFLRFMASLMHGYTTYLRPIRCAPRCVGATDTGSLFDLDAFLRSRDKSSFEFFKRFSETQSFNRFIEERSFVSDKNAYNAFFDECIAKISQSGHFFIIILGLAFDFR</sequence>
<dbReference type="AlphaFoldDB" id="A0A183EMQ5"/>
<keyword evidence="3" id="KW-1185">Reference proteome</keyword>
<gene>
    <name evidence="2" type="ORF">GPUH_LOCUS22245</name>
</gene>
<dbReference type="InterPro" id="IPR051696">
    <property type="entry name" value="DENN_Domain_GEFs"/>
</dbReference>
<protein>
    <submittedName>
        <fullName evidence="4">UDENN domain-containing protein</fullName>
    </submittedName>
</protein>
<dbReference type="PANTHER" id="PTHR12296:SF30">
    <property type="entry name" value="DENN DOMAIN-CONTAINING PROTEIN CRAG"/>
    <property type="match status" value="1"/>
</dbReference>
<dbReference type="GO" id="GO:0032483">
    <property type="term" value="P:regulation of Rab protein signal transduction"/>
    <property type="evidence" value="ECO:0007669"/>
    <property type="project" value="TreeGrafter"/>
</dbReference>
<evidence type="ECO:0000259" key="1">
    <source>
        <dbReference type="PROSITE" id="PS50211"/>
    </source>
</evidence>
<dbReference type="WBParaSite" id="GPUH_0002227301-mRNA-1">
    <property type="protein sequence ID" value="GPUH_0002227301-mRNA-1"/>
    <property type="gene ID" value="GPUH_0002227301"/>
</dbReference>
<dbReference type="SMART" id="SM00801">
    <property type="entry name" value="dDENN"/>
    <property type="match status" value="1"/>
</dbReference>
<proteinExistence type="predicted"/>
<dbReference type="InterPro" id="IPR037516">
    <property type="entry name" value="Tripartite_DENN"/>
</dbReference>
<evidence type="ECO:0000313" key="4">
    <source>
        <dbReference type="WBParaSite" id="GPUH_0002227301-mRNA-1"/>
    </source>
</evidence>
<name>A0A183EMQ5_9BILA</name>
<organism evidence="4">
    <name type="scientific">Gongylonema pulchrum</name>
    <dbReference type="NCBI Taxonomy" id="637853"/>
    <lineage>
        <taxon>Eukaryota</taxon>
        <taxon>Metazoa</taxon>
        <taxon>Ecdysozoa</taxon>
        <taxon>Nematoda</taxon>
        <taxon>Chromadorea</taxon>
        <taxon>Rhabditida</taxon>
        <taxon>Spirurina</taxon>
        <taxon>Spiruromorpha</taxon>
        <taxon>Spiruroidea</taxon>
        <taxon>Gongylonematidae</taxon>
        <taxon>Gongylonema</taxon>
    </lineage>
</organism>
<dbReference type="InterPro" id="IPR005112">
    <property type="entry name" value="dDENN_dom"/>
</dbReference>